<organism evidence="2 3">
    <name type="scientific">Amniculicola lignicola CBS 123094</name>
    <dbReference type="NCBI Taxonomy" id="1392246"/>
    <lineage>
        <taxon>Eukaryota</taxon>
        <taxon>Fungi</taxon>
        <taxon>Dikarya</taxon>
        <taxon>Ascomycota</taxon>
        <taxon>Pezizomycotina</taxon>
        <taxon>Dothideomycetes</taxon>
        <taxon>Pleosporomycetidae</taxon>
        <taxon>Pleosporales</taxon>
        <taxon>Amniculicolaceae</taxon>
        <taxon>Amniculicola</taxon>
    </lineage>
</organism>
<dbReference type="EMBL" id="ML977565">
    <property type="protein sequence ID" value="KAF2004895.1"/>
    <property type="molecule type" value="Genomic_DNA"/>
</dbReference>
<gene>
    <name evidence="2" type="ORF">P154DRAFT_560306</name>
</gene>
<evidence type="ECO:0000313" key="2">
    <source>
        <dbReference type="EMBL" id="KAF2004895.1"/>
    </source>
</evidence>
<name>A0A6A5X0H2_9PLEO</name>
<feature type="region of interest" description="Disordered" evidence="1">
    <location>
        <begin position="954"/>
        <end position="995"/>
    </location>
</feature>
<dbReference type="SUPFAM" id="SSF52047">
    <property type="entry name" value="RNI-like"/>
    <property type="match status" value="1"/>
</dbReference>
<dbReference type="AlphaFoldDB" id="A0A6A5X0H2"/>
<evidence type="ECO:0000313" key="3">
    <source>
        <dbReference type="Proteomes" id="UP000799779"/>
    </source>
</evidence>
<keyword evidence="3" id="KW-1185">Reference proteome</keyword>
<proteinExistence type="predicted"/>
<reference evidence="2" key="1">
    <citation type="journal article" date="2020" name="Stud. Mycol.">
        <title>101 Dothideomycetes genomes: a test case for predicting lifestyles and emergence of pathogens.</title>
        <authorList>
            <person name="Haridas S."/>
            <person name="Albert R."/>
            <person name="Binder M."/>
            <person name="Bloem J."/>
            <person name="Labutti K."/>
            <person name="Salamov A."/>
            <person name="Andreopoulos B."/>
            <person name="Baker S."/>
            <person name="Barry K."/>
            <person name="Bills G."/>
            <person name="Bluhm B."/>
            <person name="Cannon C."/>
            <person name="Castanera R."/>
            <person name="Culley D."/>
            <person name="Daum C."/>
            <person name="Ezra D."/>
            <person name="Gonzalez J."/>
            <person name="Henrissat B."/>
            <person name="Kuo A."/>
            <person name="Liang C."/>
            <person name="Lipzen A."/>
            <person name="Lutzoni F."/>
            <person name="Magnuson J."/>
            <person name="Mondo S."/>
            <person name="Nolan M."/>
            <person name="Ohm R."/>
            <person name="Pangilinan J."/>
            <person name="Park H.-J."/>
            <person name="Ramirez L."/>
            <person name="Alfaro M."/>
            <person name="Sun H."/>
            <person name="Tritt A."/>
            <person name="Yoshinaga Y."/>
            <person name="Zwiers L.-H."/>
            <person name="Turgeon B."/>
            <person name="Goodwin S."/>
            <person name="Spatafora J."/>
            <person name="Crous P."/>
            <person name="Grigoriev I."/>
        </authorList>
    </citation>
    <scope>NUCLEOTIDE SEQUENCE</scope>
    <source>
        <strain evidence="2">CBS 123094</strain>
    </source>
</reference>
<evidence type="ECO:0000256" key="1">
    <source>
        <dbReference type="SAM" id="MobiDB-lite"/>
    </source>
</evidence>
<sequence length="995" mass="114881">MARILDIPPEILDLVGNHLHGRSLESFLFTCKTLFIRSTPAIKRHNEYIAKWRKTSNKGPVRDDIFWFLWSFACDPIILDYVETLHLWDRRQDWEIDRTHNSLDWRADLDTRDEGSTKLMWAKLIERCMPYFQEVDMPQQGWWEDLLCNNTALANGPNILLTILMLCPNLKELGLPKWYKWESMHIRLQASLTLLAKQPDMSRLEVKPVYRPLQKLKTILPYQVAGYTEREGLPDLTLFLTLPNLESLYCVSSVSDHSESTGFNWIPTPARGTSSLRRIELSNCCIDCQGLKNLLFGTPLLKIFKYSHEPKHGDIGRDFDANAFTNAIATQVGNSLKDLCIRMTHPRDACVVETVKNMQLFKKLDKLEMDMSFLVGVLSWDCLVPVAETLPRSIVRVVLNINEGECYPEYIAVLFRNFRKIRDTRLKELERMSLIVNEGYHGRDEYKKRCKAFVEAEGIRWRYMARHSGTTRASVSFSLRKRVNIPQHDIATLLLAYEQLLARQRAVVIDFDQYWKDVKTICTSSDDNLGHEVQKLFGHEVWLEAAMIDILEVMSEGERDTMCDTRYGKWTFLENMEELQGLAESHCICEELRRFISMLTGEEEDDEGEDGEEEGQNMTWSLISFIRRRVVISGPLDRVLTPPTPSIFIIPTMKAKSLSLQWLLLTFNLNLTLASYPHGVSPSYPLDTLGLLLTSVEDSFPQFPSNLDLPPVFNTSINAFQPPHSLFLMKEIIPTSMKSDDAGYNIRECVDELQKPENSKLPQALLLHLADDFYRRLKPAPHRQARLARTDFDTILRKIKNVMDTATEKDSSFGTKKSALVALRDIAETICRGGYVVDGKSPVWKLFEKHKSDIPLSMSQILSTMGEAERQQMRDFQTNRTALDDMVDPVHSRHSTNHDQLSFLEKMVNLYKADNGGHKIFKGHGEFIVQLGGAGRWNKIREQHVKEMEERRMLQEKSKRMAQAAQEKAREEMRKRKRSELEQDDAVPNKRFLCF</sequence>
<protein>
    <submittedName>
        <fullName evidence="2">Uncharacterized protein</fullName>
    </submittedName>
</protein>
<dbReference type="InterPro" id="IPR032675">
    <property type="entry name" value="LRR_dom_sf"/>
</dbReference>
<accession>A0A6A5X0H2</accession>
<dbReference type="Gene3D" id="3.80.10.10">
    <property type="entry name" value="Ribonuclease Inhibitor"/>
    <property type="match status" value="1"/>
</dbReference>
<dbReference type="OrthoDB" id="5421601at2759"/>
<dbReference type="Proteomes" id="UP000799779">
    <property type="component" value="Unassembled WGS sequence"/>
</dbReference>